<dbReference type="PANTHER" id="PTHR31286">
    <property type="entry name" value="GLYCINE-RICH CELL WALL STRUCTURAL PROTEIN 1.8-LIKE"/>
    <property type="match status" value="1"/>
</dbReference>
<evidence type="ECO:0000313" key="2">
    <source>
        <dbReference type="EMBL" id="KAL3685721.1"/>
    </source>
</evidence>
<proteinExistence type="predicted"/>
<dbReference type="AlphaFoldDB" id="A0ABD3H6K1"/>
<evidence type="ECO:0000256" key="1">
    <source>
        <dbReference type="SAM" id="MobiDB-lite"/>
    </source>
</evidence>
<feature type="compositionally biased region" description="Basic and acidic residues" evidence="1">
    <location>
        <begin position="275"/>
        <end position="286"/>
    </location>
</feature>
<dbReference type="InterPro" id="IPR040256">
    <property type="entry name" value="At4g02000-like"/>
</dbReference>
<accession>A0ABD3H6K1</accession>
<dbReference type="InterPro" id="IPR036691">
    <property type="entry name" value="Endo/exonu/phosph_ase_sf"/>
</dbReference>
<dbReference type="EMBL" id="JBJQOH010000006">
    <property type="protein sequence ID" value="KAL3685721.1"/>
    <property type="molecule type" value="Genomic_DNA"/>
</dbReference>
<feature type="compositionally biased region" description="Polar residues" evidence="1">
    <location>
        <begin position="288"/>
        <end position="298"/>
    </location>
</feature>
<keyword evidence="3" id="KW-1185">Reference proteome</keyword>
<protein>
    <recommendedName>
        <fullName evidence="4">Endonuclease/exonuclease/phosphatase domain-containing protein</fullName>
    </recommendedName>
</protein>
<feature type="compositionally biased region" description="Acidic residues" evidence="1">
    <location>
        <begin position="211"/>
        <end position="223"/>
    </location>
</feature>
<feature type="region of interest" description="Disordered" evidence="1">
    <location>
        <begin position="190"/>
        <end position="332"/>
    </location>
</feature>
<evidence type="ECO:0008006" key="4">
    <source>
        <dbReference type="Google" id="ProtNLM"/>
    </source>
</evidence>
<name>A0ABD3H6K1_9MARC</name>
<dbReference type="Proteomes" id="UP001633002">
    <property type="component" value="Unassembled WGS sequence"/>
</dbReference>
<gene>
    <name evidence="2" type="ORF">R1sor_003743</name>
</gene>
<sequence>MHVTQWLYQEVENRTVVQVSHVKVLALRHYLVILHSMEDRHCILVGGPYYMRKRMIYTTPWEPGFDTHKVLAKKMAVWLDLLNVDPMMEAVGTSLLGSLGSVLQVAGVTEKQEGKFANIRGCILMDMTQPLPTVLALHMNNEKAAEAVKKAKDQGDDYIEVKGKGKGAAAPKELAVPEEENQFEVLGQTDEEEMDEVNKPGAPGVQQISQDQEDEPIQEEADAGTEAGEGTTQHEDKQQDQEELPDLNVTPQEGSTAAKDKGGKKKNKKARQREKRREEKMKKDTITEGGTSPINQGLSPEGKGGDSSSSEEDTEGDNRLWQSIGGKKSRGEVEVMETTADYARNELGGAALIIHETLKVITKGVKESGNMAWAVVETQGRQLIVASVYGPHRPEEEIQFFNWLRDKADGGDWILLGDWNMVLSPTDSLGPTPMLKGSPLQAWTEVELKWSFEDALEVALQTQGPKFTRQAVRGSRLDQSRLDRVYINKNAAWLKEVTSLNHDGKEALSDHTPVMLVVNLTSSNSSRKGRRKKDTYTKMDVDSMQNPTRRKIIQEAWEEGWGISSDPVLAWEFAWSKAREVFKQFHKEDREKVTKLQALQDNLGDIRERLHVGASEREMEDYRKMEQKVHETELLEASILRRRSRIQWVKEGDVSSRYFFNCLKSKQQQERITSLLDNEGRKVEDEDGKLKLAHDYYQKLFSQEPDMLEIREERRTVLNLLDRGVKDNENAELSAVPDAEEVTELVKKLPVVYEHKPLPGSGLSYT</sequence>
<dbReference type="Gene3D" id="3.60.10.10">
    <property type="entry name" value="Endonuclease/exonuclease/phosphatase"/>
    <property type="match status" value="1"/>
</dbReference>
<evidence type="ECO:0000313" key="3">
    <source>
        <dbReference type="Proteomes" id="UP001633002"/>
    </source>
</evidence>
<reference evidence="2 3" key="1">
    <citation type="submission" date="2024-09" db="EMBL/GenBank/DDBJ databases">
        <title>Chromosome-scale assembly of Riccia sorocarpa.</title>
        <authorList>
            <person name="Paukszto L."/>
        </authorList>
    </citation>
    <scope>NUCLEOTIDE SEQUENCE [LARGE SCALE GENOMIC DNA]</scope>
    <source>
        <strain evidence="2">LP-2024</strain>
        <tissue evidence="2">Aerial parts of the thallus</tissue>
    </source>
</reference>
<comment type="caution">
    <text evidence="2">The sequence shown here is derived from an EMBL/GenBank/DDBJ whole genome shotgun (WGS) entry which is preliminary data.</text>
</comment>
<feature type="compositionally biased region" description="Basic residues" evidence="1">
    <location>
        <begin position="262"/>
        <end position="274"/>
    </location>
</feature>
<dbReference type="SUPFAM" id="SSF56219">
    <property type="entry name" value="DNase I-like"/>
    <property type="match status" value="1"/>
</dbReference>
<dbReference type="PANTHER" id="PTHR31286:SF180">
    <property type="entry name" value="OS10G0362600 PROTEIN"/>
    <property type="match status" value="1"/>
</dbReference>
<organism evidence="2 3">
    <name type="scientific">Riccia sorocarpa</name>
    <dbReference type="NCBI Taxonomy" id="122646"/>
    <lineage>
        <taxon>Eukaryota</taxon>
        <taxon>Viridiplantae</taxon>
        <taxon>Streptophyta</taxon>
        <taxon>Embryophyta</taxon>
        <taxon>Marchantiophyta</taxon>
        <taxon>Marchantiopsida</taxon>
        <taxon>Marchantiidae</taxon>
        <taxon>Marchantiales</taxon>
        <taxon>Ricciaceae</taxon>
        <taxon>Riccia</taxon>
    </lineage>
</organism>